<evidence type="ECO:0000313" key="3">
    <source>
        <dbReference type="EMBL" id="RFS22477.1"/>
    </source>
</evidence>
<reference evidence="3 4" key="1">
    <citation type="submission" date="2018-07" db="EMBL/GenBank/DDBJ databases">
        <title>Chitinophaga K2CV101002-2 sp. nov., isolated from a monsoon evergreen broad-leaved forest soil.</title>
        <authorList>
            <person name="Lv Y."/>
        </authorList>
    </citation>
    <scope>NUCLEOTIDE SEQUENCE [LARGE SCALE GENOMIC DNA]</scope>
    <source>
        <strain evidence="3 4">GDMCC 1.1288</strain>
    </source>
</reference>
<dbReference type="InterPro" id="IPR006976">
    <property type="entry name" value="VanZ-like"/>
</dbReference>
<dbReference type="OrthoDB" id="1524985at2"/>
<gene>
    <name evidence="3" type="ORF">DVR12_11780</name>
</gene>
<feature type="transmembrane region" description="Helical" evidence="1">
    <location>
        <begin position="69"/>
        <end position="88"/>
    </location>
</feature>
<keyword evidence="1" id="KW-1133">Transmembrane helix</keyword>
<name>A0A3E1Y9Z1_9BACT</name>
<dbReference type="AlphaFoldDB" id="A0A3E1Y9Z1"/>
<evidence type="ECO:0000256" key="1">
    <source>
        <dbReference type="SAM" id="Phobius"/>
    </source>
</evidence>
<proteinExistence type="predicted"/>
<evidence type="ECO:0000259" key="2">
    <source>
        <dbReference type="Pfam" id="PF04892"/>
    </source>
</evidence>
<feature type="transmembrane region" description="Helical" evidence="1">
    <location>
        <begin position="100"/>
        <end position="121"/>
    </location>
</feature>
<comment type="caution">
    <text evidence="3">The sequence shown here is derived from an EMBL/GenBank/DDBJ whole genome shotgun (WGS) entry which is preliminary data.</text>
</comment>
<dbReference type="PANTHER" id="PTHR28008:SF1">
    <property type="entry name" value="DOMAIN PROTEIN, PUTATIVE (AFU_ORTHOLOGUE AFUA_3G10980)-RELATED"/>
    <property type="match status" value="1"/>
</dbReference>
<organism evidence="3 4">
    <name type="scientific">Chitinophaga silvatica</name>
    <dbReference type="NCBI Taxonomy" id="2282649"/>
    <lineage>
        <taxon>Bacteria</taxon>
        <taxon>Pseudomonadati</taxon>
        <taxon>Bacteroidota</taxon>
        <taxon>Chitinophagia</taxon>
        <taxon>Chitinophagales</taxon>
        <taxon>Chitinophagaceae</taxon>
        <taxon>Chitinophaga</taxon>
    </lineage>
</organism>
<dbReference type="EMBL" id="QPMM01000006">
    <property type="protein sequence ID" value="RFS22477.1"/>
    <property type="molecule type" value="Genomic_DNA"/>
</dbReference>
<sequence>MKKTLYHLPAIVWISIILILCLMPGDDVPTNSFLEKIHFDKVVHFGMFGGIVFLIALGIFWQKQKVTNLTLFLLVVLAALYGFAIELMQKYWAVGRSFDLYDLLADTLGAIGGAVFFKLVIHWYKTKNSKK</sequence>
<evidence type="ECO:0000313" key="4">
    <source>
        <dbReference type="Proteomes" id="UP000260644"/>
    </source>
</evidence>
<keyword evidence="4" id="KW-1185">Reference proteome</keyword>
<dbReference type="PANTHER" id="PTHR28008">
    <property type="entry name" value="DOMAIN PROTEIN, PUTATIVE (AFU_ORTHOLOGUE AFUA_3G10980)-RELATED"/>
    <property type="match status" value="1"/>
</dbReference>
<dbReference type="RefSeq" id="WP_116975873.1">
    <property type="nucleotide sequence ID" value="NZ_QPMM01000006.1"/>
</dbReference>
<protein>
    <submittedName>
        <fullName evidence="3">VanZ family protein</fullName>
    </submittedName>
</protein>
<dbReference type="NCBIfam" id="NF037970">
    <property type="entry name" value="vanZ_1"/>
    <property type="match status" value="1"/>
</dbReference>
<feature type="transmembrane region" description="Helical" evidence="1">
    <location>
        <begin position="5"/>
        <end position="25"/>
    </location>
</feature>
<dbReference type="Proteomes" id="UP000260644">
    <property type="component" value="Unassembled WGS sequence"/>
</dbReference>
<dbReference type="Pfam" id="PF04892">
    <property type="entry name" value="VanZ"/>
    <property type="match status" value="1"/>
</dbReference>
<keyword evidence="1" id="KW-0472">Membrane</keyword>
<feature type="transmembrane region" description="Helical" evidence="1">
    <location>
        <begin position="45"/>
        <end position="62"/>
    </location>
</feature>
<accession>A0A3E1Y9Z1</accession>
<feature type="domain" description="VanZ-like" evidence="2">
    <location>
        <begin position="36"/>
        <end position="120"/>
    </location>
</feature>
<keyword evidence="1" id="KW-0812">Transmembrane</keyword>